<organism evidence="7 8">
    <name type="scientific">Gloeocapsopsis dulcis AAB1 = 1H9</name>
    <dbReference type="NCBI Taxonomy" id="1433147"/>
    <lineage>
        <taxon>Bacteria</taxon>
        <taxon>Bacillati</taxon>
        <taxon>Cyanobacteriota</taxon>
        <taxon>Cyanophyceae</taxon>
        <taxon>Oscillatoriophycideae</taxon>
        <taxon>Chroococcales</taxon>
        <taxon>Chroococcaceae</taxon>
        <taxon>Gloeocapsopsis</taxon>
        <taxon>Gloeocapsopsis dulcis</taxon>
    </lineage>
</organism>
<evidence type="ECO:0000256" key="3">
    <source>
        <dbReference type="ARBA" id="ARBA00022989"/>
    </source>
</evidence>
<keyword evidence="3 5" id="KW-1133">Transmembrane helix</keyword>
<accession>A0A6N8G487</accession>
<feature type="transmembrane region" description="Helical" evidence="5">
    <location>
        <begin position="342"/>
        <end position="366"/>
    </location>
</feature>
<evidence type="ECO:0000313" key="8">
    <source>
        <dbReference type="Proteomes" id="UP000441797"/>
    </source>
</evidence>
<evidence type="ECO:0000256" key="5">
    <source>
        <dbReference type="SAM" id="Phobius"/>
    </source>
</evidence>
<feature type="domain" description="O-antigen ligase-related" evidence="6">
    <location>
        <begin position="226"/>
        <end position="357"/>
    </location>
</feature>
<evidence type="ECO:0000256" key="2">
    <source>
        <dbReference type="ARBA" id="ARBA00022692"/>
    </source>
</evidence>
<dbReference type="InterPro" id="IPR007016">
    <property type="entry name" value="O-antigen_ligase-rel_domated"/>
</dbReference>
<feature type="transmembrane region" description="Helical" evidence="5">
    <location>
        <begin position="20"/>
        <end position="43"/>
    </location>
</feature>
<comment type="caution">
    <text evidence="7">The sequence shown here is derived from an EMBL/GenBank/DDBJ whole genome shotgun (WGS) entry which is preliminary data.</text>
</comment>
<name>A0A6N8G487_9CHRO</name>
<evidence type="ECO:0000256" key="4">
    <source>
        <dbReference type="ARBA" id="ARBA00023136"/>
    </source>
</evidence>
<evidence type="ECO:0000256" key="1">
    <source>
        <dbReference type="ARBA" id="ARBA00004141"/>
    </source>
</evidence>
<dbReference type="RefSeq" id="WP_105219014.1">
    <property type="nucleotide sequence ID" value="NZ_CAWNSU010000027.1"/>
</dbReference>
<keyword evidence="8" id="KW-1185">Reference proteome</keyword>
<evidence type="ECO:0000259" key="6">
    <source>
        <dbReference type="Pfam" id="PF04932"/>
    </source>
</evidence>
<keyword evidence="2 5" id="KW-0812">Transmembrane</keyword>
<dbReference type="OrthoDB" id="484624at2"/>
<feature type="transmembrane region" description="Helical" evidence="5">
    <location>
        <begin position="101"/>
        <end position="120"/>
    </location>
</feature>
<sequence>MQPQNLEEKLIWYLLIGTYLLYFLGAQYIVVPAVAWFLSLYLLRKIWGQTPKEQLNNQNNIPATVWVWMVCMVCILFVIVIGHNDFNLGTTRTINSIINWARQHALFALFLLISCLNIRAQLIYRAVCIICLQGLIFTALGYLAFALQLTIPGSLYQGNVYVSPLKFAGGGSLLYEVSLYLTEHGQLRMSLFTPWAPALGLVANIYFFLAYHESNRIWKWIGMTGAVVMIVVSVSRSALICLPITLVLTWFFVHFSRPIVQITFGLVSFVTGIFATQLLNLLTTIQANFTSARPSSSRVRNTLGEIGMYRWWNEAPVWGHGIQDNPGPKLVEGMPIGSHHTWIGLLFTNGIMGFIALGIPFVWSFIDLLLKVHKSKTAQAGLSVIIVLFIFSFAENIEGLTYIYWPGLLTMGLAFKEAVYRKQNLVIA</sequence>
<proteinExistence type="predicted"/>
<feature type="transmembrane region" description="Helical" evidence="5">
    <location>
        <begin position="259"/>
        <end position="283"/>
    </location>
</feature>
<dbReference type="AlphaFoldDB" id="A0A6N8G487"/>
<dbReference type="GO" id="GO:0016020">
    <property type="term" value="C:membrane"/>
    <property type="evidence" value="ECO:0007669"/>
    <property type="project" value="UniProtKB-SubCell"/>
</dbReference>
<feature type="transmembrane region" description="Helical" evidence="5">
    <location>
        <begin position="223"/>
        <end position="253"/>
    </location>
</feature>
<feature type="transmembrane region" description="Helical" evidence="5">
    <location>
        <begin position="127"/>
        <end position="151"/>
    </location>
</feature>
<feature type="transmembrane region" description="Helical" evidence="5">
    <location>
        <begin position="192"/>
        <end position="211"/>
    </location>
</feature>
<dbReference type="Proteomes" id="UP000441797">
    <property type="component" value="Unassembled WGS sequence"/>
</dbReference>
<gene>
    <name evidence="7" type="ORF">BWI75_23525</name>
</gene>
<dbReference type="EMBL" id="NAPY01000065">
    <property type="protein sequence ID" value="MUL39185.1"/>
    <property type="molecule type" value="Genomic_DNA"/>
</dbReference>
<feature type="transmembrane region" description="Helical" evidence="5">
    <location>
        <begin position="63"/>
        <end position="81"/>
    </location>
</feature>
<comment type="subcellular location">
    <subcellularLocation>
        <location evidence="1">Membrane</location>
        <topology evidence="1">Multi-pass membrane protein</topology>
    </subcellularLocation>
</comment>
<protein>
    <recommendedName>
        <fullName evidence="6">O-antigen ligase-related domain-containing protein</fullName>
    </recommendedName>
</protein>
<dbReference type="Pfam" id="PF04932">
    <property type="entry name" value="Wzy_C"/>
    <property type="match status" value="1"/>
</dbReference>
<reference evidence="7 8" key="1">
    <citation type="journal article" date="2019" name="Front. Microbiol.">
        <title>Genomic Features for Desiccation Tolerance and Sugar Biosynthesis in the Extremophile Gloeocapsopsis sp. UTEX B3054.</title>
        <authorList>
            <person name="Urrejola C."/>
            <person name="Alcorta J."/>
            <person name="Salas L."/>
            <person name="Vasquez M."/>
            <person name="Polz M.F."/>
            <person name="Vicuna R."/>
            <person name="Diez B."/>
        </authorList>
    </citation>
    <scope>NUCLEOTIDE SEQUENCE [LARGE SCALE GENOMIC DNA]</scope>
    <source>
        <strain evidence="7 8">1H9</strain>
    </source>
</reference>
<keyword evidence="4 5" id="KW-0472">Membrane</keyword>
<evidence type="ECO:0000313" key="7">
    <source>
        <dbReference type="EMBL" id="MUL39185.1"/>
    </source>
</evidence>